<dbReference type="AlphaFoldDB" id="A0A7R9FTV4"/>
<evidence type="ECO:0000259" key="8">
    <source>
        <dbReference type="Pfam" id="PF01061"/>
    </source>
</evidence>
<dbReference type="OrthoDB" id="66620at2759"/>
<keyword evidence="2" id="KW-0813">Transport</keyword>
<evidence type="ECO:0000256" key="4">
    <source>
        <dbReference type="ARBA" id="ARBA00022989"/>
    </source>
</evidence>
<organism evidence="9">
    <name type="scientific">Darwinula stevensoni</name>
    <dbReference type="NCBI Taxonomy" id="69355"/>
    <lineage>
        <taxon>Eukaryota</taxon>
        <taxon>Metazoa</taxon>
        <taxon>Ecdysozoa</taxon>
        <taxon>Arthropoda</taxon>
        <taxon>Crustacea</taxon>
        <taxon>Oligostraca</taxon>
        <taxon>Ostracoda</taxon>
        <taxon>Podocopa</taxon>
        <taxon>Podocopida</taxon>
        <taxon>Darwinulocopina</taxon>
        <taxon>Darwinuloidea</taxon>
        <taxon>Darwinulidae</taxon>
        <taxon>Darwinula</taxon>
    </lineage>
</organism>
<protein>
    <recommendedName>
        <fullName evidence="8">ABC-2 type transporter transmembrane domain-containing protein</fullName>
    </recommendedName>
</protein>
<reference evidence="9" key="1">
    <citation type="submission" date="2020-11" db="EMBL/GenBank/DDBJ databases">
        <authorList>
            <person name="Tran Van P."/>
        </authorList>
    </citation>
    <scope>NUCLEOTIDE SEQUENCE</scope>
</reference>
<evidence type="ECO:0000313" key="10">
    <source>
        <dbReference type="Proteomes" id="UP000677054"/>
    </source>
</evidence>
<sequence length="254" mass="28599">MSFSTFLAQTAYFGDIADVVEHFANMGLHISPHYNPADFIMEQVKGPSEIQRRLILASKELGSSRRKWDQRSDSIEEGAEDSGWLKGTCDVTEESTHDEAELRVVIDPDKKAPAVYTKIEGDEGDSGRSSWSEDSASHASTATSTAQDDWSCSRDPKWPTSFWTQFKVLTKRNFAEARPRMLSTLNWAQTIALGIVAGLIWFQVERKEEALGDIRGWMFFSSTYWMLFALFEALASCTFRTGMSSAFSCRERLG</sequence>
<keyword evidence="3 7" id="KW-0812">Transmembrane</keyword>
<evidence type="ECO:0000256" key="7">
    <source>
        <dbReference type="SAM" id="Phobius"/>
    </source>
</evidence>
<evidence type="ECO:0000256" key="6">
    <source>
        <dbReference type="SAM" id="MobiDB-lite"/>
    </source>
</evidence>
<dbReference type="PANTHER" id="PTHR48041">
    <property type="entry name" value="ABC TRANSPORTER G FAMILY MEMBER 28"/>
    <property type="match status" value="1"/>
</dbReference>
<accession>A0A7R9FTV4</accession>
<dbReference type="GO" id="GO:0140359">
    <property type="term" value="F:ABC-type transporter activity"/>
    <property type="evidence" value="ECO:0007669"/>
    <property type="project" value="InterPro"/>
</dbReference>
<feature type="transmembrane region" description="Helical" evidence="7">
    <location>
        <begin position="185"/>
        <end position="204"/>
    </location>
</feature>
<dbReference type="InterPro" id="IPR050352">
    <property type="entry name" value="ABCG_transporters"/>
</dbReference>
<dbReference type="Proteomes" id="UP000677054">
    <property type="component" value="Unassembled WGS sequence"/>
</dbReference>
<dbReference type="EMBL" id="LR908850">
    <property type="protein sequence ID" value="CAD7254379.1"/>
    <property type="molecule type" value="Genomic_DNA"/>
</dbReference>
<name>A0A7R9FTV4_9CRUS</name>
<dbReference type="Pfam" id="PF01061">
    <property type="entry name" value="ABC2_membrane"/>
    <property type="match status" value="1"/>
</dbReference>
<gene>
    <name evidence="9" type="ORF">DSTB1V02_LOCUS14125</name>
</gene>
<keyword evidence="5 7" id="KW-0472">Membrane</keyword>
<feature type="region of interest" description="Disordered" evidence="6">
    <location>
        <begin position="119"/>
        <end position="153"/>
    </location>
</feature>
<evidence type="ECO:0000256" key="3">
    <source>
        <dbReference type="ARBA" id="ARBA00022692"/>
    </source>
</evidence>
<evidence type="ECO:0000256" key="1">
    <source>
        <dbReference type="ARBA" id="ARBA00004141"/>
    </source>
</evidence>
<evidence type="ECO:0000256" key="2">
    <source>
        <dbReference type="ARBA" id="ARBA00022448"/>
    </source>
</evidence>
<feature type="domain" description="ABC-2 type transporter transmembrane" evidence="8">
    <location>
        <begin position="164"/>
        <end position="236"/>
    </location>
</feature>
<proteinExistence type="predicted"/>
<evidence type="ECO:0000313" key="9">
    <source>
        <dbReference type="EMBL" id="CAD7254379.1"/>
    </source>
</evidence>
<dbReference type="PANTHER" id="PTHR48041:SF63">
    <property type="entry name" value="EARLY GENE AT 23, ISOFORM C"/>
    <property type="match status" value="1"/>
</dbReference>
<comment type="subcellular location">
    <subcellularLocation>
        <location evidence="1">Membrane</location>
        <topology evidence="1">Multi-pass membrane protein</topology>
    </subcellularLocation>
</comment>
<evidence type="ECO:0000256" key="5">
    <source>
        <dbReference type="ARBA" id="ARBA00023136"/>
    </source>
</evidence>
<keyword evidence="10" id="KW-1185">Reference proteome</keyword>
<feature type="compositionally biased region" description="Low complexity" evidence="6">
    <location>
        <begin position="129"/>
        <end position="146"/>
    </location>
</feature>
<dbReference type="GO" id="GO:0005886">
    <property type="term" value="C:plasma membrane"/>
    <property type="evidence" value="ECO:0007669"/>
    <property type="project" value="TreeGrafter"/>
</dbReference>
<keyword evidence="4 7" id="KW-1133">Transmembrane helix</keyword>
<dbReference type="InterPro" id="IPR013525">
    <property type="entry name" value="ABC2_TM"/>
</dbReference>
<feature type="transmembrane region" description="Helical" evidence="7">
    <location>
        <begin position="224"/>
        <end position="243"/>
    </location>
</feature>
<dbReference type="EMBL" id="CAJPEV010009332">
    <property type="protein sequence ID" value="CAG0905633.1"/>
    <property type="molecule type" value="Genomic_DNA"/>
</dbReference>